<name>D8S848_SELML</name>
<dbReference type="AlphaFoldDB" id="D8S848"/>
<organism evidence="2">
    <name type="scientific">Selaginella moellendorffii</name>
    <name type="common">Spikemoss</name>
    <dbReference type="NCBI Taxonomy" id="88036"/>
    <lineage>
        <taxon>Eukaryota</taxon>
        <taxon>Viridiplantae</taxon>
        <taxon>Streptophyta</taxon>
        <taxon>Embryophyta</taxon>
        <taxon>Tracheophyta</taxon>
        <taxon>Lycopodiopsida</taxon>
        <taxon>Selaginellales</taxon>
        <taxon>Selaginellaceae</taxon>
        <taxon>Selaginella</taxon>
    </lineage>
</organism>
<gene>
    <name evidence="1" type="ORF">SELMODRAFT_419189</name>
</gene>
<dbReference type="HOGENOM" id="CLU_639985_0_0_1"/>
<dbReference type="InParanoid" id="D8S848"/>
<accession>D8S848</accession>
<evidence type="ECO:0000313" key="2">
    <source>
        <dbReference type="Proteomes" id="UP000001514"/>
    </source>
</evidence>
<protein>
    <submittedName>
        <fullName evidence="1">Uncharacterized protein</fullName>
    </submittedName>
</protein>
<dbReference type="EMBL" id="GL377606">
    <property type="protein sequence ID" value="EFJ19358.1"/>
    <property type="molecule type" value="Genomic_DNA"/>
</dbReference>
<proteinExistence type="predicted"/>
<keyword evidence="2" id="KW-1185">Reference proteome</keyword>
<evidence type="ECO:0000313" key="1">
    <source>
        <dbReference type="EMBL" id="EFJ19358.1"/>
    </source>
</evidence>
<reference evidence="1 2" key="1">
    <citation type="journal article" date="2011" name="Science">
        <title>The Selaginella genome identifies genetic changes associated with the evolution of vascular plants.</title>
        <authorList>
            <person name="Banks J.A."/>
            <person name="Nishiyama T."/>
            <person name="Hasebe M."/>
            <person name="Bowman J.L."/>
            <person name="Gribskov M."/>
            <person name="dePamphilis C."/>
            <person name="Albert V.A."/>
            <person name="Aono N."/>
            <person name="Aoyama T."/>
            <person name="Ambrose B.A."/>
            <person name="Ashton N.W."/>
            <person name="Axtell M.J."/>
            <person name="Barker E."/>
            <person name="Barker M.S."/>
            <person name="Bennetzen J.L."/>
            <person name="Bonawitz N.D."/>
            <person name="Chapple C."/>
            <person name="Cheng C."/>
            <person name="Correa L.G."/>
            <person name="Dacre M."/>
            <person name="DeBarry J."/>
            <person name="Dreyer I."/>
            <person name="Elias M."/>
            <person name="Engstrom E.M."/>
            <person name="Estelle M."/>
            <person name="Feng L."/>
            <person name="Finet C."/>
            <person name="Floyd S.K."/>
            <person name="Frommer W.B."/>
            <person name="Fujita T."/>
            <person name="Gramzow L."/>
            <person name="Gutensohn M."/>
            <person name="Harholt J."/>
            <person name="Hattori M."/>
            <person name="Heyl A."/>
            <person name="Hirai T."/>
            <person name="Hiwatashi Y."/>
            <person name="Ishikawa M."/>
            <person name="Iwata M."/>
            <person name="Karol K.G."/>
            <person name="Koehler B."/>
            <person name="Kolukisaoglu U."/>
            <person name="Kubo M."/>
            <person name="Kurata T."/>
            <person name="Lalonde S."/>
            <person name="Li K."/>
            <person name="Li Y."/>
            <person name="Litt A."/>
            <person name="Lyons E."/>
            <person name="Manning G."/>
            <person name="Maruyama T."/>
            <person name="Michael T.P."/>
            <person name="Mikami K."/>
            <person name="Miyazaki S."/>
            <person name="Morinaga S."/>
            <person name="Murata T."/>
            <person name="Mueller-Roeber B."/>
            <person name="Nelson D.R."/>
            <person name="Obara M."/>
            <person name="Oguri Y."/>
            <person name="Olmstead R.G."/>
            <person name="Onodera N."/>
            <person name="Petersen B.L."/>
            <person name="Pils B."/>
            <person name="Prigge M."/>
            <person name="Rensing S.A."/>
            <person name="Riano-Pachon D.M."/>
            <person name="Roberts A.W."/>
            <person name="Sato Y."/>
            <person name="Scheller H.V."/>
            <person name="Schulz B."/>
            <person name="Schulz C."/>
            <person name="Shakirov E.V."/>
            <person name="Shibagaki N."/>
            <person name="Shinohara N."/>
            <person name="Shippen D.E."/>
            <person name="Soerensen I."/>
            <person name="Sotooka R."/>
            <person name="Sugimoto N."/>
            <person name="Sugita M."/>
            <person name="Sumikawa N."/>
            <person name="Tanurdzic M."/>
            <person name="Theissen G."/>
            <person name="Ulvskov P."/>
            <person name="Wakazuki S."/>
            <person name="Weng J.K."/>
            <person name="Willats W.W."/>
            <person name="Wipf D."/>
            <person name="Wolf P.G."/>
            <person name="Yang L."/>
            <person name="Zimmer A.D."/>
            <person name="Zhu Q."/>
            <person name="Mitros T."/>
            <person name="Hellsten U."/>
            <person name="Loque D."/>
            <person name="Otillar R."/>
            <person name="Salamov A."/>
            <person name="Schmutz J."/>
            <person name="Shapiro H."/>
            <person name="Lindquist E."/>
            <person name="Lucas S."/>
            <person name="Rokhsar D."/>
            <person name="Grigoriev I.V."/>
        </authorList>
    </citation>
    <scope>NUCLEOTIDE SEQUENCE [LARGE SCALE GENOMIC DNA]</scope>
</reference>
<dbReference type="KEGG" id="smo:SELMODRAFT_419189"/>
<dbReference type="Gramene" id="EFJ19358">
    <property type="protein sequence ID" value="EFJ19358"/>
    <property type="gene ID" value="SELMODRAFT_419189"/>
</dbReference>
<sequence>MRAGLSSSTERQSIYLFFTWLLAKPERFQSSRGGAQVHPPSYQHQRCGSTGADEAAHAATACGGAASGPGNSVCSQLEQAECHEATLLGRSGAAGELALVSDGDDTSSAAIQDIPSLPASLIQKLIQDVKAADGDFQVVTIASRGFNELVTKMEVHSSVLELECSETTVIMARLFHSWLRCCGGQFKHKLMPWVFTARTSSGPIQDMDAECPRAPPKSQVRQELCNFVAAVSMEDIDCSNSSYISMEILEQMRCHAAAGRYHLLRPLLGEDESSEDGGASHVELRSWKRSDIWSDVENFWEDSYDYMVPDYYSADFPGAMRHYVEHHLAKATIVLCKDVTEPVLRTLYTWQRHHDFGSLGTADPKALESLMYCSYLHGGSNLLEATEQDLKERTYATSTDTVALVIGECQVGALVHRRIVCMDDKTSGE</sequence>
<dbReference type="Proteomes" id="UP000001514">
    <property type="component" value="Unassembled WGS sequence"/>
</dbReference>